<dbReference type="PANTHER" id="PTHR42742:SF3">
    <property type="entry name" value="FRUCTOKINASE"/>
    <property type="match status" value="1"/>
</dbReference>
<dbReference type="GO" id="GO:0004476">
    <property type="term" value="F:mannose-6-phosphate isomerase activity"/>
    <property type="evidence" value="ECO:0007669"/>
    <property type="project" value="InterPro"/>
</dbReference>
<dbReference type="AlphaFoldDB" id="A4A314"/>
<organism evidence="9 10">
    <name type="scientific">Blastopirellula marina DSM 3645</name>
    <dbReference type="NCBI Taxonomy" id="314230"/>
    <lineage>
        <taxon>Bacteria</taxon>
        <taxon>Pseudomonadati</taxon>
        <taxon>Planctomycetota</taxon>
        <taxon>Planctomycetia</taxon>
        <taxon>Pirellulales</taxon>
        <taxon>Pirellulaceae</taxon>
        <taxon>Blastopirellula</taxon>
    </lineage>
</organism>
<feature type="active site" evidence="6">
    <location>
        <position position="224"/>
    </location>
</feature>
<gene>
    <name evidence="9" type="ORF">DSM3645_20297</name>
</gene>
<feature type="domain" description="Mannose-6-phosphate isomerase cupin" evidence="8">
    <location>
        <begin position="270"/>
        <end position="334"/>
    </location>
</feature>
<dbReference type="Pfam" id="PF20511">
    <property type="entry name" value="PMI_typeI_cat"/>
    <property type="match status" value="1"/>
</dbReference>
<dbReference type="Proteomes" id="UP000004358">
    <property type="component" value="Unassembled WGS sequence"/>
</dbReference>
<dbReference type="PRINTS" id="PR00714">
    <property type="entry name" value="MAN6PISMRASE"/>
</dbReference>
<comment type="cofactor">
    <cofactor evidence="5">
        <name>Zn(2+)</name>
        <dbReference type="ChEBI" id="CHEBI:29105"/>
    </cofactor>
    <text evidence="5">Binds 1 zinc ion per subunit.</text>
</comment>
<dbReference type="InterPro" id="IPR046457">
    <property type="entry name" value="PMI_typeI_cat"/>
</dbReference>
<dbReference type="InterPro" id="IPR014628">
    <property type="entry name" value="Man6P_isomerase_Firm_short"/>
</dbReference>
<dbReference type="HOGENOM" id="CLU_020529_0_1_0"/>
<dbReference type="GO" id="GO:0008270">
    <property type="term" value="F:zinc ion binding"/>
    <property type="evidence" value="ECO:0007669"/>
    <property type="project" value="InterPro"/>
</dbReference>
<evidence type="ECO:0000256" key="2">
    <source>
        <dbReference type="ARBA" id="ARBA00022833"/>
    </source>
</evidence>
<evidence type="ECO:0000256" key="5">
    <source>
        <dbReference type="PIRSR" id="PIRSR036894-1"/>
    </source>
</evidence>
<dbReference type="InterPro" id="IPR049071">
    <property type="entry name" value="MPI_cupin_dom"/>
</dbReference>
<dbReference type="PANTHER" id="PTHR42742">
    <property type="entry name" value="TRANSCRIPTIONAL REPRESSOR MPRA"/>
    <property type="match status" value="1"/>
</dbReference>
<feature type="domain" description="Phosphomannose isomerase type I catalytic" evidence="7">
    <location>
        <begin position="34"/>
        <end position="137"/>
    </location>
</feature>
<dbReference type="PIRSF" id="PIRSF036894">
    <property type="entry name" value="PMI_Firm_short"/>
    <property type="match status" value="1"/>
</dbReference>
<dbReference type="GO" id="GO:0009298">
    <property type="term" value="P:GDP-mannose biosynthetic process"/>
    <property type="evidence" value="ECO:0007669"/>
    <property type="project" value="InterPro"/>
</dbReference>
<reference evidence="9 10" key="1">
    <citation type="submission" date="2006-02" db="EMBL/GenBank/DDBJ databases">
        <authorList>
            <person name="Amann R."/>
            <person name="Ferriera S."/>
            <person name="Johnson J."/>
            <person name="Kravitz S."/>
            <person name="Halpern A."/>
            <person name="Remington K."/>
            <person name="Beeson K."/>
            <person name="Tran B."/>
            <person name="Rogers Y.-H."/>
            <person name="Friedman R."/>
            <person name="Venter J.C."/>
        </authorList>
    </citation>
    <scope>NUCLEOTIDE SEQUENCE [LARGE SCALE GENOMIC DNA]</scope>
    <source>
        <strain evidence="9 10">DSM 3645</strain>
    </source>
</reference>
<evidence type="ECO:0000256" key="6">
    <source>
        <dbReference type="PIRSR" id="PIRSR036894-2"/>
    </source>
</evidence>
<accession>A4A314</accession>
<feature type="binding site" evidence="5">
    <location>
        <position position="204"/>
    </location>
    <ligand>
        <name>Zn(2+)</name>
        <dbReference type="ChEBI" id="CHEBI:29105"/>
    </ligand>
</feature>
<evidence type="ECO:0000259" key="8">
    <source>
        <dbReference type="Pfam" id="PF21621"/>
    </source>
</evidence>
<dbReference type="SUPFAM" id="SSF51182">
    <property type="entry name" value="RmlC-like cupins"/>
    <property type="match status" value="1"/>
</dbReference>
<dbReference type="STRING" id="314230.DSM3645_20297"/>
<dbReference type="Gene3D" id="2.60.120.10">
    <property type="entry name" value="Jelly Rolls"/>
    <property type="match status" value="2"/>
</dbReference>
<keyword evidence="2 5" id="KW-0862">Zinc</keyword>
<evidence type="ECO:0000259" key="7">
    <source>
        <dbReference type="Pfam" id="PF20511"/>
    </source>
</evidence>
<feature type="binding site" evidence="5">
    <location>
        <position position="128"/>
    </location>
    <ligand>
        <name>Zn(2+)</name>
        <dbReference type="ChEBI" id="CHEBI:29105"/>
    </ligand>
</feature>
<comment type="caution">
    <text evidence="9">The sequence shown here is derived from an EMBL/GenBank/DDBJ whole genome shotgun (WGS) entry which is preliminary data.</text>
</comment>
<dbReference type="InterPro" id="IPR014710">
    <property type="entry name" value="RmlC-like_jellyroll"/>
</dbReference>
<feature type="binding site" evidence="5">
    <location>
        <position position="146"/>
    </location>
    <ligand>
        <name>Zn(2+)</name>
        <dbReference type="ChEBI" id="CHEBI:29105"/>
    </ligand>
</feature>
<evidence type="ECO:0000256" key="1">
    <source>
        <dbReference type="ARBA" id="ARBA00022723"/>
    </source>
</evidence>
<evidence type="ECO:0000313" key="10">
    <source>
        <dbReference type="Proteomes" id="UP000004358"/>
    </source>
</evidence>
<keyword evidence="1 5" id="KW-0479">Metal-binding</keyword>
<dbReference type="EMBL" id="AANZ01000060">
    <property type="protein sequence ID" value="EAQ76844.1"/>
    <property type="molecule type" value="Genomic_DNA"/>
</dbReference>
<protein>
    <recommendedName>
        <fullName evidence="3">Phosphohexomutase</fullName>
    </recommendedName>
    <alternativeName>
        <fullName evidence="4">Phosphomannose isomerase</fullName>
    </alternativeName>
</protein>
<evidence type="ECO:0000256" key="3">
    <source>
        <dbReference type="ARBA" id="ARBA00029741"/>
    </source>
</evidence>
<dbReference type="eggNOG" id="COG1482">
    <property type="taxonomic scope" value="Bacteria"/>
</dbReference>
<dbReference type="InterPro" id="IPR011051">
    <property type="entry name" value="RmlC_Cupin_sf"/>
</dbReference>
<evidence type="ECO:0000313" key="9">
    <source>
        <dbReference type="EMBL" id="EAQ76844.1"/>
    </source>
</evidence>
<dbReference type="InterPro" id="IPR016305">
    <property type="entry name" value="Mannose-6-P_Isomerase"/>
</dbReference>
<dbReference type="OrthoDB" id="9808275at2"/>
<keyword evidence="9" id="KW-0413">Isomerase</keyword>
<name>A4A314_9BACT</name>
<dbReference type="GO" id="GO:0005975">
    <property type="term" value="P:carbohydrate metabolic process"/>
    <property type="evidence" value="ECO:0007669"/>
    <property type="project" value="InterPro"/>
</dbReference>
<dbReference type="InterPro" id="IPR051804">
    <property type="entry name" value="Carb_Metab_Reg_Kinase/Isom"/>
</dbReference>
<sequence>MATKRQNSPPYDQNNRYKRRLLRTLKVTLDYPLRFQPKFRQYIWGGRRLGTELGKPIDAEGVFAESWEVVDHGDDQSVVANGPLAGKTLGELVRRHGEQLFGSHQATEQFPLLFKFLDANTDLSIQVHPDDAQAALLDPPDLGKTEAWVIMDAEPGARMFVGLKANVDRDTLRQAIEQNQLIDHMHIIEPKAGDCVFIRAQTVHALGKGLLVAEIQQSSNTTYRLFDWNRTDAAGNSRPLHIQQSLETIDFAQGPVLLQTPIAVAPSVERLVECDKFVLDRLCLTEAGASGGDDRFHILSVLNGAVTVEHPAGEFELGKGETMLLPAASSAVTLVPRCPSTLLDMYLP</sequence>
<proteinExistence type="predicted"/>
<dbReference type="Pfam" id="PF21621">
    <property type="entry name" value="MPI_cupin_dom"/>
    <property type="match status" value="1"/>
</dbReference>
<dbReference type="CDD" id="cd07010">
    <property type="entry name" value="cupin_PMI_type_I_N_bac"/>
    <property type="match status" value="1"/>
</dbReference>
<evidence type="ECO:0000256" key="4">
    <source>
        <dbReference type="ARBA" id="ARBA00030762"/>
    </source>
</evidence>